<organism evidence="1 2">
    <name type="scientific">Clostridium cochlearium</name>
    <dbReference type="NCBI Taxonomy" id="1494"/>
    <lineage>
        <taxon>Bacteria</taxon>
        <taxon>Bacillati</taxon>
        <taxon>Bacillota</taxon>
        <taxon>Clostridia</taxon>
        <taxon>Eubacteriales</taxon>
        <taxon>Clostridiaceae</taxon>
        <taxon>Clostridium</taxon>
    </lineage>
</organism>
<dbReference type="RefSeq" id="WP_111921677.1">
    <property type="nucleotide sequence ID" value="NZ_UAWC01000024.1"/>
</dbReference>
<dbReference type="EMBL" id="UAWC01000024">
    <property type="protein sequence ID" value="SQB35508.1"/>
    <property type="molecule type" value="Genomic_DNA"/>
</dbReference>
<dbReference type="Proteomes" id="UP000250223">
    <property type="component" value="Unassembled WGS sequence"/>
</dbReference>
<sequence length="309" mass="35902">MIQITKRDEEFLKILNKAGACSSKVPKVIYPARYSRNRLEKMEKEKIINRRYNLITLATKGLEYMESIGEKPRSVMTYPIDLQRRLANTLDLSYELPSLKIIPSAEYKRKNKLNRGMQFLAAALTEDGYDYLIYDVSTNSKSKKTHQITKELFNIRNQVTGIIILSQKKTFVQYLIKKNVPISELIILPRKEYFMELLNELGQRDFDAKILGKAFPTIAGHEVFKEKRVQYMIGNNVYMNMILNNVSIFSYLQGLNQVISSSNSSSAQIYNIVCLDIQEEYIKRELESRKITNLTIKIIPLSKKEFLNN</sequence>
<evidence type="ECO:0000313" key="1">
    <source>
        <dbReference type="EMBL" id="SQB35508.1"/>
    </source>
</evidence>
<evidence type="ECO:0000313" key="2">
    <source>
        <dbReference type="Proteomes" id="UP000250223"/>
    </source>
</evidence>
<reference evidence="1 2" key="1">
    <citation type="submission" date="2018-06" db="EMBL/GenBank/DDBJ databases">
        <authorList>
            <consortium name="Pathogen Informatics"/>
            <person name="Doyle S."/>
        </authorList>
    </citation>
    <scope>NUCLEOTIDE SEQUENCE [LARGE SCALE GENOMIC DNA]</scope>
    <source>
        <strain evidence="1 2">NCTC13028</strain>
    </source>
</reference>
<gene>
    <name evidence="1" type="ORF">NCTC13028_02016</name>
</gene>
<proteinExistence type="predicted"/>
<dbReference type="AlphaFoldDB" id="A0A2X2W3S7"/>
<accession>A0A2X2W3S7</accession>
<protein>
    <submittedName>
        <fullName evidence="1">Uncharacterized protein</fullName>
    </submittedName>
</protein>
<name>A0A2X2W3S7_CLOCO</name>